<accession>A0A9N8YP75</accession>
<evidence type="ECO:0000313" key="2">
    <source>
        <dbReference type="Proteomes" id="UP000789570"/>
    </source>
</evidence>
<proteinExistence type="predicted"/>
<gene>
    <name evidence="1" type="ORF">FCALED_LOCUS694</name>
</gene>
<comment type="caution">
    <text evidence="1">The sequence shown here is derived from an EMBL/GenBank/DDBJ whole genome shotgun (WGS) entry which is preliminary data.</text>
</comment>
<evidence type="ECO:0000313" key="1">
    <source>
        <dbReference type="EMBL" id="CAG8443054.1"/>
    </source>
</evidence>
<dbReference type="AlphaFoldDB" id="A0A9N8YP75"/>
<name>A0A9N8YP75_9GLOM</name>
<organism evidence="1 2">
    <name type="scientific">Funneliformis caledonium</name>
    <dbReference type="NCBI Taxonomy" id="1117310"/>
    <lineage>
        <taxon>Eukaryota</taxon>
        <taxon>Fungi</taxon>
        <taxon>Fungi incertae sedis</taxon>
        <taxon>Mucoromycota</taxon>
        <taxon>Glomeromycotina</taxon>
        <taxon>Glomeromycetes</taxon>
        <taxon>Glomerales</taxon>
        <taxon>Glomeraceae</taxon>
        <taxon>Funneliformis</taxon>
    </lineage>
</organism>
<dbReference type="EMBL" id="CAJVPQ010000073">
    <property type="protein sequence ID" value="CAG8443054.1"/>
    <property type="molecule type" value="Genomic_DNA"/>
</dbReference>
<keyword evidence="2" id="KW-1185">Reference proteome</keyword>
<protein>
    <submittedName>
        <fullName evidence="1">9132_t:CDS:1</fullName>
    </submittedName>
</protein>
<reference evidence="1" key="1">
    <citation type="submission" date="2021-06" db="EMBL/GenBank/DDBJ databases">
        <authorList>
            <person name="Kallberg Y."/>
            <person name="Tangrot J."/>
            <person name="Rosling A."/>
        </authorList>
    </citation>
    <scope>NUCLEOTIDE SEQUENCE</scope>
    <source>
        <strain evidence="1">UK204</strain>
    </source>
</reference>
<dbReference type="Proteomes" id="UP000789570">
    <property type="component" value="Unassembled WGS sequence"/>
</dbReference>
<sequence length="40" mass="4714">MIFSSDYLVEKLRGQSKEIKKILEKSNNVFVSDFLSNDQY</sequence>